<dbReference type="RefSeq" id="WP_204400204.1">
    <property type="nucleotide sequence ID" value="NZ_JAFBEE010000002.1"/>
</dbReference>
<dbReference type="SMART" id="SM00729">
    <property type="entry name" value="Elp3"/>
    <property type="match status" value="1"/>
</dbReference>
<dbReference type="InterPro" id="IPR040086">
    <property type="entry name" value="MJ0683-like"/>
</dbReference>
<dbReference type="InterPro" id="IPR007197">
    <property type="entry name" value="rSAM"/>
</dbReference>
<dbReference type="PANTHER" id="PTHR43432:SF5">
    <property type="entry name" value="ELP3_MIAA_NIFB-LIKE RADICAL SAM CORE DOMAIN-CONTAINING PROTEIN"/>
    <property type="match status" value="1"/>
</dbReference>
<keyword evidence="2" id="KW-0408">Iron</keyword>
<comment type="caution">
    <text evidence="5">The sequence shown here is derived from an EMBL/GenBank/DDBJ whole genome shotgun (WGS) entry which is preliminary data.</text>
</comment>
<feature type="domain" description="Elp3/MiaA/NifB-like radical SAM core" evidence="4">
    <location>
        <begin position="22"/>
        <end position="246"/>
    </location>
</feature>
<dbReference type="SUPFAM" id="SSF102114">
    <property type="entry name" value="Radical SAM enzymes"/>
    <property type="match status" value="1"/>
</dbReference>
<organism evidence="5 6">
    <name type="scientific">Alkaliphilus hydrothermalis</name>
    <dbReference type="NCBI Taxonomy" id="1482730"/>
    <lineage>
        <taxon>Bacteria</taxon>
        <taxon>Bacillati</taxon>
        <taxon>Bacillota</taxon>
        <taxon>Clostridia</taxon>
        <taxon>Peptostreptococcales</taxon>
        <taxon>Natronincolaceae</taxon>
        <taxon>Alkaliphilus</taxon>
    </lineage>
</organism>
<keyword evidence="3" id="KW-0411">Iron-sulfur</keyword>
<reference evidence="5 6" key="1">
    <citation type="submission" date="2021-01" db="EMBL/GenBank/DDBJ databases">
        <title>Genomic Encyclopedia of Type Strains, Phase IV (KMG-IV): sequencing the most valuable type-strain genomes for metagenomic binning, comparative biology and taxonomic classification.</title>
        <authorList>
            <person name="Goeker M."/>
        </authorList>
    </citation>
    <scope>NUCLEOTIDE SEQUENCE [LARGE SCALE GENOMIC DNA]</scope>
    <source>
        <strain evidence="5 6">DSM 25890</strain>
    </source>
</reference>
<dbReference type="PANTHER" id="PTHR43432">
    <property type="entry name" value="SLR0285 PROTEIN"/>
    <property type="match status" value="1"/>
</dbReference>
<evidence type="ECO:0000256" key="2">
    <source>
        <dbReference type="ARBA" id="ARBA00023004"/>
    </source>
</evidence>
<name>A0ABS2NLW2_9FIRM</name>
<evidence type="ECO:0000313" key="6">
    <source>
        <dbReference type="Proteomes" id="UP001314796"/>
    </source>
</evidence>
<sequence>MEFIEAKQLLSAWSDGKSWFGTNYNLNIYKGCSHGCIYCDSRSQCYQVDDFDRVRGKENALEILERELMSKRKKGVVGTGAMSDPYNPLEKKYQLTKGSLKLLGKYSFGASLTTKSDLVVRDIELLQQISQYAPAAVHMTITTFDDDLCKKVEQRVSVSSERFKALKTLSEAGIFTGVRLWPILPFINDTEENIKSIVRASAEAGVKYVAPCWGVTLRQNQQLYFYQQLDKLFPGVKEEYIKTYGNSYECKSLRVNELKKVFVSSCKANGILYKMPDIVSAMNRPYEVEQLSFL</sequence>
<dbReference type="InterPro" id="IPR006638">
    <property type="entry name" value="Elp3/MiaA/NifB-like_rSAM"/>
</dbReference>
<dbReference type="Pfam" id="PF04055">
    <property type="entry name" value="Radical_SAM"/>
    <property type="match status" value="1"/>
</dbReference>
<evidence type="ECO:0000259" key="4">
    <source>
        <dbReference type="SMART" id="SM00729"/>
    </source>
</evidence>
<evidence type="ECO:0000256" key="1">
    <source>
        <dbReference type="ARBA" id="ARBA00022723"/>
    </source>
</evidence>
<evidence type="ECO:0000256" key="3">
    <source>
        <dbReference type="ARBA" id="ARBA00023014"/>
    </source>
</evidence>
<proteinExistence type="predicted"/>
<dbReference type="CDD" id="cd01335">
    <property type="entry name" value="Radical_SAM"/>
    <property type="match status" value="1"/>
</dbReference>
<dbReference type="SFLD" id="SFLDS00029">
    <property type="entry name" value="Radical_SAM"/>
    <property type="match status" value="1"/>
</dbReference>
<dbReference type="Gene3D" id="3.80.30.30">
    <property type="match status" value="1"/>
</dbReference>
<gene>
    <name evidence="5" type="ORF">JOC73_000427</name>
</gene>
<dbReference type="EMBL" id="JAFBEE010000002">
    <property type="protein sequence ID" value="MBM7613918.1"/>
    <property type="molecule type" value="Genomic_DNA"/>
</dbReference>
<protein>
    <submittedName>
        <fullName evidence="5">DNA repair photolyase</fullName>
    </submittedName>
</protein>
<dbReference type="SFLD" id="SFLDG01084">
    <property type="entry name" value="Uncharacterised_Radical_SAM_Su"/>
    <property type="match status" value="1"/>
</dbReference>
<dbReference type="Proteomes" id="UP001314796">
    <property type="component" value="Unassembled WGS sequence"/>
</dbReference>
<dbReference type="InterPro" id="IPR058240">
    <property type="entry name" value="rSAM_sf"/>
</dbReference>
<evidence type="ECO:0000313" key="5">
    <source>
        <dbReference type="EMBL" id="MBM7613918.1"/>
    </source>
</evidence>
<accession>A0ABS2NLW2</accession>
<keyword evidence="1" id="KW-0479">Metal-binding</keyword>
<keyword evidence="6" id="KW-1185">Reference proteome</keyword>